<organism evidence="1">
    <name type="scientific">Candidatus Kentrum sp. LFY</name>
    <dbReference type="NCBI Taxonomy" id="2126342"/>
    <lineage>
        <taxon>Bacteria</taxon>
        <taxon>Pseudomonadati</taxon>
        <taxon>Pseudomonadota</taxon>
        <taxon>Gammaproteobacteria</taxon>
        <taxon>Candidatus Kentrum</taxon>
    </lineage>
</organism>
<dbReference type="EMBL" id="CAADFF010000028">
    <property type="protein sequence ID" value="VFJ91697.1"/>
    <property type="molecule type" value="Genomic_DNA"/>
</dbReference>
<name>A0A450UGP1_9GAMM</name>
<sequence length="81" mass="9723">MKVEEIKNDIDASLKVGDKYEMVEEFLKKNHMLYDFDYHQSRFQARPDSEEKDVRNIAIYIYTDIDRQFAKAHVERVHTGL</sequence>
<proteinExistence type="predicted"/>
<accession>A0A450UGP1</accession>
<protein>
    <submittedName>
        <fullName evidence="1">Uncharacterized protein</fullName>
    </submittedName>
</protein>
<evidence type="ECO:0000313" key="1">
    <source>
        <dbReference type="EMBL" id="VFJ91697.1"/>
    </source>
</evidence>
<dbReference type="AlphaFoldDB" id="A0A450UGP1"/>
<gene>
    <name evidence="1" type="ORF">BECKLFY1418B_GA0070995_10286</name>
</gene>
<reference evidence="1" key="1">
    <citation type="submission" date="2019-02" db="EMBL/GenBank/DDBJ databases">
        <authorList>
            <person name="Gruber-Vodicka R. H."/>
            <person name="Seah K. B. B."/>
        </authorList>
    </citation>
    <scope>NUCLEOTIDE SEQUENCE</scope>
    <source>
        <strain evidence="1">BECK_M7</strain>
    </source>
</reference>